<dbReference type="Pfam" id="PF00753">
    <property type="entry name" value="Lactamase_B"/>
    <property type="match status" value="1"/>
</dbReference>
<keyword evidence="2" id="KW-0378">Hydrolase</keyword>
<keyword evidence="3" id="KW-1185">Reference proteome</keyword>
<comment type="caution">
    <text evidence="2">The sequence shown here is derived from an EMBL/GenBank/DDBJ whole genome shotgun (WGS) entry which is preliminary data.</text>
</comment>
<dbReference type="InterPro" id="IPR001279">
    <property type="entry name" value="Metallo-B-lactamas"/>
</dbReference>
<dbReference type="InterPro" id="IPR050662">
    <property type="entry name" value="Sec-metab_biosynth-thioest"/>
</dbReference>
<dbReference type="SUPFAM" id="SSF56281">
    <property type="entry name" value="Metallo-hydrolase/oxidoreductase"/>
    <property type="match status" value="1"/>
</dbReference>
<dbReference type="AlphaFoldDB" id="A0A5C4VSF6"/>
<gene>
    <name evidence="2" type="ORF">FHP29_15695</name>
</gene>
<dbReference type="PANTHER" id="PTHR23131">
    <property type="entry name" value="ENDORIBONUCLEASE LACTB2"/>
    <property type="match status" value="1"/>
</dbReference>
<dbReference type="RefSeq" id="WP_139623773.1">
    <property type="nucleotide sequence ID" value="NZ_VDMP01000025.1"/>
</dbReference>
<evidence type="ECO:0000313" key="2">
    <source>
        <dbReference type="EMBL" id="TNM38661.1"/>
    </source>
</evidence>
<sequence length="304" mass="32868">MTGAQPAPDPGVVTERYGNVSVLIGPQRSTYPYANTLLVPGRDATVVIDPSLTVAGRAPAADLALVSHGHEDHIAGLADYDGPVRVHAADLDAVRSPAALVACFGFAPEDAAEMERALRTDFRVEDRNDVTALSDGEVLDLGGRTVTAVHLPGHTAGHCGFLIEPAGLLFVADIDLTSFGPLYGDIASSLSEFEASMRRCADIEARWYATSHQKGVIEGRAEFRSRVDAFAGVIEQREERLLAFLAQPRTMAEIVDHRFVYRPHVPGAHVPLIERRTAAQHLRRLQDDGRVVRLADGSYHRAPA</sequence>
<organism evidence="2 3">
    <name type="scientific">Nocardioides albidus</name>
    <dbReference type="NCBI Taxonomy" id="1517589"/>
    <lineage>
        <taxon>Bacteria</taxon>
        <taxon>Bacillati</taxon>
        <taxon>Actinomycetota</taxon>
        <taxon>Actinomycetes</taxon>
        <taxon>Propionibacteriales</taxon>
        <taxon>Nocardioidaceae</taxon>
        <taxon>Nocardioides</taxon>
    </lineage>
</organism>
<dbReference type="EMBL" id="VDMP01000025">
    <property type="protein sequence ID" value="TNM38661.1"/>
    <property type="molecule type" value="Genomic_DNA"/>
</dbReference>
<dbReference type="CDD" id="cd06262">
    <property type="entry name" value="metallo-hydrolase-like_MBL-fold"/>
    <property type="match status" value="1"/>
</dbReference>
<reference evidence="2 3" key="1">
    <citation type="journal article" date="2016" name="Int. J. Syst. Evol. Microbiol.">
        <title>Nocardioides albidus sp. nov., an actinobacterium isolated from garden soil.</title>
        <authorList>
            <person name="Singh H."/>
            <person name="Du J."/>
            <person name="Trinh H."/>
            <person name="Won K."/>
            <person name="Yang J.E."/>
            <person name="Yin C."/>
            <person name="Kook M."/>
            <person name="Yi T.H."/>
        </authorList>
    </citation>
    <scope>NUCLEOTIDE SEQUENCE [LARGE SCALE GENOMIC DNA]</scope>
    <source>
        <strain evidence="2 3">CCTCC AB 2015297</strain>
    </source>
</reference>
<protein>
    <submittedName>
        <fullName evidence="2">MBL fold metallo-hydrolase</fullName>
    </submittedName>
</protein>
<dbReference type="GO" id="GO:0016787">
    <property type="term" value="F:hydrolase activity"/>
    <property type="evidence" value="ECO:0007669"/>
    <property type="project" value="UniProtKB-KW"/>
</dbReference>
<proteinExistence type="predicted"/>
<dbReference type="PANTHER" id="PTHR23131:SF0">
    <property type="entry name" value="ENDORIBONUCLEASE LACTB2"/>
    <property type="match status" value="1"/>
</dbReference>
<evidence type="ECO:0000313" key="3">
    <source>
        <dbReference type="Proteomes" id="UP000313231"/>
    </source>
</evidence>
<dbReference type="OrthoDB" id="3196337at2"/>
<dbReference type="SMART" id="SM00849">
    <property type="entry name" value="Lactamase_B"/>
    <property type="match status" value="1"/>
</dbReference>
<feature type="domain" description="Metallo-beta-lactamase" evidence="1">
    <location>
        <begin position="33"/>
        <end position="212"/>
    </location>
</feature>
<dbReference type="Proteomes" id="UP000313231">
    <property type="component" value="Unassembled WGS sequence"/>
</dbReference>
<name>A0A5C4VSF6_9ACTN</name>
<accession>A0A5C4VSF6</accession>
<dbReference type="Gene3D" id="3.60.15.10">
    <property type="entry name" value="Ribonuclease Z/Hydroxyacylglutathione hydrolase-like"/>
    <property type="match status" value="1"/>
</dbReference>
<dbReference type="InterPro" id="IPR036866">
    <property type="entry name" value="RibonucZ/Hydroxyglut_hydro"/>
</dbReference>
<evidence type="ECO:0000259" key="1">
    <source>
        <dbReference type="SMART" id="SM00849"/>
    </source>
</evidence>